<keyword evidence="1" id="KW-0812">Transmembrane</keyword>
<keyword evidence="3" id="KW-1185">Reference proteome</keyword>
<evidence type="ECO:0000313" key="2">
    <source>
        <dbReference type="EMBL" id="RDU99424.1"/>
    </source>
</evidence>
<organism evidence="2 3">
    <name type="scientific">Trinickia dinghuensis</name>
    <dbReference type="NCBI Taxonomy" id="2291023"/>
    <lineage>
        <taxon>Bacteria</taxon>
        <taxon>Pseudomonadati</taxon>
        <taxon>Pseudomonadota</taxon>
        <taxon>Betaproteobacteria</taxon>
        <taxon>Burkholderiales</taxon>
        <taxon>Burkholderiaceae</taxon>
        <taxon>Trinickia</taxon>
    </lineage>
</organism>
<dbReference type="AlphaFoldDB" id="A0A3D8K3I6"/>
<feature type="transmembrane region" description="Helical" evidence="1">
    <location>
        <begin position="36"/>
        <end position="55"/>
    </location>
</feature>
<feature type="transmembrane region" description="Helical" evidence="1">
    <location>
        <begin position="7"/>
        <end position="30"/>
    </location>
</feature>
<dbReference type="InterPro" id="IPR021347">
    <property type="entry name" value="DUF2964"/>
</dbReference>
<protein>
    <submittedName>
        <fullName evidence="2">DUF2964 domain-containing protein</fullName>
    </submittedName>
</protein>
<name>A0A3D8K3I6_9BURK</name>
<dbReference type="Proteomes" id="UP000256838">
    <property type="component" value="Unassembled WGS sequence"/>
</dbReference>
<reference evidence="2 3" key="1">
    <citation type="submission" date="2018-08" db="EMBL/GenBank/DDBJ databases">
        <title>Paraburkholderia sp. DHOM06 isolated from forest soil.</title>
        <authorList>
            <person name="Gao Z.-H."/>
            <person name="Qiu L.-H."/>
        </authorList>
    </citation>
    <scope>NUCLEOTIDE SEQUENCE [LARGE SCALE GENOMIC DNA]</scope>
    <source>
        <strain evidence="2 3">DHOM06</strain>
    </source>
</reference>
<dbReference type="OrthoDB" id="8943486at2"/>
<keyword evidence="1" id="KW-1133">Transmembrane helix</keyword>
<keyword evidence="1" id="KW-0472">Membrane</keyword>
<gene>
    <name evidence="2" type="ORF">DWV00_09525</name>
</gene>
<proteinExistence type="predicted"/>
<dbReference type="EMBL" id="QRGA01000005">
    <property type="protein sequence ID" value="RDU99424.1"/>
    <property type="molecule type" value="Genomic_DNA"/>
</dbReference>
<comment type="caution">
    <text evidence="2">The sequence shown here is derived from an EMBL/GenBank/DDBJ whole genome shotgun (WGS) entry which is preliminary data.</text>
</comment>
<accession>A0A3D8K3I6</accession>
<evidence type="ECO:0000313" key="3">
    <source>
        <dbReference type="Proteomes" id="UP000256838"/>
    </source>
</evidence>
<dbReference type="Pfam" id="PF11177">
    <property type="entry name" value="DUF2964"/>
    <property type="match status" value="1"/>
</dbReference>
<evidence type="ECO:0000256" key="1">
    <source>
        <dbReference type="SAM" id="Phobius"/>
    </source>
</evidence>
<sequence>MMRAKYRIVLATLAVFVAIVGILAAIHGLFFDQDRVVRYGAAAVVIGVATFVLLLNPRTSIDDDSNTDGRT</sequence>